<keyword evidence="3" id="KW-1133">Transmembrane helix</keyword>
<feature type="transmembrane region" description="Helical" evidence="3">
    <location>
        <begin position="225"/>
        <end position="244"/>
    </location>
</feature>
<feature type="region of interest" description="Disordered" evidence="2">
    <location>
        <begin position="54"/>
        <end position="75"/>
    </location>
</feature>
<dbReference type="Proteomes" id="UP000249390">
    <property type="component" value="Unassembled WGS sequence"/>
</dbReference>
<dbReference type="InterPro" id="IPR038939">
    <property type="entry name" value="PDV1/PDV2"/>
</dbReference>
<keyword evidence="5" id="KW-1185">Reference proteome</keyword>
<gene>
    <name evidence="4" type="ORF">DM860_017902</name>
</gene>
<organism evidence="4 5">
    <name type="scientific">Cuscuta australis</name>
    <dbReference type="NCBI Taxonomy" id="267555"/>
    <lineage>
        <taxon>Eukaryota</taxon>
        <taxon>Viridiplantae</taxon>
        <taxon>Streptophyta</taxon>
        <taxon>Embryophyta</taxon>
        <taxon>Tracheophyta</taxon>
        <taxon>Spermatophyta</taxon>
        <taxon>Magnoliopsida</taxon>
        <taxon>eudicotyledons</taxon>
        <taxon>Gunneridae</taxon>
        <taxon>Pentapetalae</taxon>
        <taxon>asterids</taxon>
        <taxon>lamiids</taxon>
        <taxon>Solanales</taxon>
        <taxon>Convolvulaceae</taxon>
        <taxon>Cuscuteae</taxon>
        <taxon>Cuscuta</taxon>
        <taxon>Cuscuta subgen. Grammica</taxon>
        <taxon>Cuscuta sect. Cleistogrammica</taxon>
    </lineage>
</organism>
<feature type="compositionally biased region" description="Polar residues" evidence="2">
    <location>
        <begin position="274"/>
        <end position="286"/>
    </location>
</feature>
<evidence type="ECO:0000313" key="5">
    <source>
        <dbReference type="Proteomes" id="UP000249390"/>
    </source>
</evidence>
<keyword evidence="3" id="KW-0472">Membrane</keyword>
<comment type="caution">
    <text evidence="4">The sequence shown here is derived from an EMBL/GenBank/DDBJ whole genome shotgun (WGS) entry which is preliminary data.</text>
</comment>
<evidence type="ECO:0000256" key="3">
    <source>
        <dbReference type="SAM" id="Phobius"/>
    </source>
</evidence>
<proteinExistence type="predicted"/>
<evidence type="ECO:0000256" key="1">
    <source>
        <dbReference type="SAM" id="Coils"/>
    </source>
</evidence>
<accession>A0A328D9R9</accession>
<dbReference type="EMBL" id="NQVE01000164">
    <property type="protein sequence ID" value="RAL42612.1"/>
    <property type="molecule type" value="Genomic_DNA"/>
</dbReference>
<dbReference type="AlphaFoldDB" id="A0A328D9R9"/>
<dbReference type="PANTHER" id="PTHR33600">
    <property type="entry name" value="PLASTID DIVISION PROTEIN PDV2"/>
    <property type="match status" value="1"/>
</dbReference>
<keyword evidence="1" id="KW-0175">Coiled coil</keyword>
<name>A0A328D9R9_9ASTE</name>
<reference evidence="4 5" key="1">
    <citation type="submission" date="2018-06" db="EMBL/GenBank/DDBJ databases">
        <title>The Genome of Cuscuta australis (Dodder) Provides Insight into the Evolution of Plant Parasitism.</title>
        <authorList>
            <person name="Liu H."/>
        </authorList>
    </citation>
    <scope>NUCLEOTIDE SEQUENCE [LARGE SCALE GENOMIC DNA]</scope>
    <source>
        <strain evidence="5">cv. Yunnan</strain>
        <tissue evidence="4">Vines</tissue>
    </source>
</reference>
<feature type="coiled-coil region" evidence="1">
    <location>
        <begin position="104"/>
        <end position="131"/>
    </location>
</feature>
<keyword evidence="3" id="KW-0812">Transmembrane</keyword>
<feature type="compositionally biased region" description="Polar residues" evidence="2">
    <location>
        <begin position="60"/>
        <end position="70"/>
    </location>
</feature>
<sequence>MKWEMEIDEEKDLEAVLGKIWDLHDKLSDAIHSISRDHFLRSFVSKPRHPDDFYYHHSSQKGTGPGSDQSAGRKKNKPAGFVFIKGFTLEEDDESPSVQEAISLNAIRTALENLEDQLELFHNMQAQQRVEKDDALARLEQSRVILAMRLADHRGKKYKFIEEAQELVGDVHEERDFVSPESLFGSAPRSPGENSVETKGKCSNILLNVLFSSFDFVKKSLRLDLAGGILGNAALVAFSVLALMRMQQAGFKEHHSLDYPPRQEDVLYTQTLTKVSRPPDSSSRQVKQLDVLSARG</sequence>
<dbReference type="GO" id="GO:0010020">
    <property type="term" value="P:chloroplast fission"/>
    <property type="evidence" value="ECO:0007669"/>
    <property type="project" value="InterPro"/>
</dbReference>
<feature type="region of interest" description="Disordered" evidence="2">
    <location>
        <begin position="274"/>
        <end position="296"/>
    </location>
</feature>
<evidence type="ECO:0008006" key="6">
    <source>
        <dbReference type="Google" id="ProtNLM"/>
    </source>
</evidence>
<evidence type="ECO:0000256" key="2">
    <source>
        <dbReference type="SAM" id="MobiDB-lite"/>
    </source>
</evidence>
<dbReference type="PANTHER" id="PTHR33600:SF4">
    <property type="entry name" value="PLASTID DIVISION PROTEIN PDV1"/>
    <property type="match status" value="1"/>
</dbReference>
<evidence type="ECO:0000313" key="4">
    <source>
        <dbReference type="EMBL" id="RAL42612.1"/>
    </source>
</evidence>
<protein>
    <recommendedName>
        <fullName evidence="6">Plastid division protein PDV1</fullName>
    </recommendedName>
</protein>